<gene>
    <name evidence="1" type="ORF">GCM10009539_62570</name>
</gene>
<comment type="caution">
    <text evidence="1">The sequence shown here is derived from an EMBL/GenBank/DDBJ whole genome shotgun (WGS) entry which is preliminary data.</text>
</comment>
<dbReference type="RefSeq" id="WP_344652524.1">
    <property type="nucleotide sequence ID" value="NZ_BAAAGX010000027.1"/>
</dbReference>
<evidence type="ECO:0000313" key="2">
    <source>
        <dbReference type="Proteomes" id="UP001500967"/>
    </source>
</evidence>
<dbReference type="Proteomes" id="UP001500967">
    <property type="component" value="Unassembled WGS sequence"/>
</dbReference>
<accession>A0ABP3ENR6</accession>
<protein>
    <submittedName>
        <fullName evidence="1">Uncharacterized protein</fullName>
    </submittedName>
</protein>
<organism evidence="1 2">
    <name type="scientific">Cryptosporangium japonicum</name>
    <dbReference type="NCBI Taxonomy" id="80872"/>
    <lineage>
        <taxon>Bacteria</taxon>
        <taxon>Bacillati</taxon>
        <taxon>Actinomycetota</taxon>
        <taxon>Actinomycetes</taxon>
        <taxon>Cryptosporangiales</taxon>
        <taxon>Cryptosporangiaceae</taxon>
        <taxon>Cryptosporangium</taxon>
    </lineage>
</organism>
<evidence type="ECO:0000313" key="1">
    <source>
        <dbReference type="EMBL" id="GAA0267247.1"/>
    </source>
</evidence>
<dbReference type="EMBL" id="BAAAGX010000027">
    <property type="protein sequence ID" value="GAA0267247.1"/>
    <property type="molecule type" value="Genomic_DNA"/>
</dbReference>
<keyword evidence="2" id="KW-1185">Reference proteome</keyword>
<reference evidence="2" key="1">
    <citation type="journal article" date="2019" name="Int. J. Syst. Evol. Microbiol.">
        <title>The Global Catalogue of Microorganisms (GCM) 10K type strain sequencing project: providing services to taxonomists for standard genome sequencing and annotation.</title>
        <authorList>
            <consortium name="The Broad Institute Genomics Platform"/>
            <consortium name="The Broad Institute Genome Sequencing Center for Infectious Disease"/>
            <person name="Wu L."/>
            <person name="Ma J."/>
        </authorList>
    </citation>
    <scope>NUCLEOTIDE SEQUENCE [LARGE SCALE GENOMIC DNA]</scope>
    <source>
        <strain evidence="2">JCM 10425</strain>
    </source>
</reference>
<sequence>MGGLSGRSPDELREFLAEHTRERSSAATTPIGGIDLARYLELAHLVCGSILVPGQLLEAAVRLTGRGGVMIELRFPAHAGGLLTQYSAEPNLRYDALALFDNLAVWAEDHALEERVRRCPLNGHRDSWTIGQTSGVDEVDPTGMAVWRVCESSGQPIAPFFGLPDAPAPAELGDKAAGSGS</sequence>
<name>A0ABP3ENR6_9ACTN</name>
<proteinExistence type="predicted"/>